<feature type="domain" description="Tetrapyrrole methylase" evidence="7">
    <location>
        <begin position="11"/>
        <end position="211"/>
    </location>
</feature>
<accession>A0AAT9LD44</accession>
<comment type="similarity">
    <text evidence="6">Belongs to the methyltransferase superfamily. RsmI family.</text>
</comment>
<dbReference type="PROSITE" id="PS01296">
    <property type="entry name" value="RSMI"/>
    <property type="match status" value="1"/>
</dbReference>
<dbReference type="Gene3D" id="3.40.1010.10">
    <property type="entry name" value="Cobalt-precorrin-4 Transmethylase, Domain 1"/>
    <property type="match status" value="1"/>
</dbReference>
<dbReference type="NCBIfam" id="TIGR00096">
    <property type="entry name" value="16S rRNA (cytidine(1402)-2'-O)-methyltransferase"/>
    <property type="match status" value="1"/>
</dbReference>
<dbReference type="KEGG" id="fcz:IMF26_06830"/>
<keyword evidence="1 6" id="KW-0963">Cytoplasm</keyword>
<dbReference type="InterPro" id="IPR008189">
    <property type="entry name" value="rRNA_ssu_MeTfrase_I"/>
</dbReference>
<dbReference type="PIRSF" id="PIRSF005917">
    <property type="entry name" value="MTase_YraL"/>
    <property type="match status" value="1"/>
</dbReference>
<dbReference type="GO" id="GO:0070677">
    <property type="term" value="F:rRNA (cytosine-2'-O-)-methyltransferase activity"/>
    <property type="evidence" value="ECO:0007669"/>
    <property type="project" value="UniProtKB-UniRule"/>
</dbReference>
<evidence type="ECO:0000256" key="6">
    <source>
        <dbReference type="HAMAP-Rule" id="MF_01877"/>
    </source>
</evidence>
<dbReference type="PANTHER" id="PTHR46111:SF1">
    <property type="entry name" value="RIBOSOMAL RNA SMALL SUBUNIT METHYLTRANSFERASE I"/>
    <property type="match status" value="1"/>
</dbReference>
<gene>
    <name evidence="6 8" type="primary">rsmI</name>
    <name evidence="8" type="ORF">IMF26_06830</name>
</gene>
<evidence type="ECO:0000313" key="8">
    <source>
        <dbReference type="EMBL" id="QUL97815.1"/>
    </source>
</evidence>
<dbReference type="SUPFAM" id="SSF53790">
    <property type="entry name" value="Tetrapyrrole methylase"/>
    <property type="match status" value="1"/>
</dbReference>
<evidence type="ECO:0000256" key="3">
    <source>
        <dbReference type="ARBA" id="ARBA00022603"/>
    </source>
</evidence>
<dbReference type="Gene3D" id="3.30.950.10">
    <property type="entry name" value="Methyltransferase, Cobalt-precorrin-4 Transmethylase, Domain 2"/>
    <property type="match status" value="1"/>
</dbReference>
<dbReference type="InterPro" id="IPR014776">
    <property type="entry name" value="4pyrrole_Mease_sub2"/>
</dbReference>
<sequence>MLNSGEPCGGTLYICGTPIGNLGDVTQRLLEVLREVDFVACEDTRRTLKILSHFGIKKPLLAVHEYVERERAETVMKALSEGKSVAFVSDAGMPAISDPGAYLVRTARERGFRLVLVPGPSSVTGALSLSGFQADRFVFAGFPPRKSKERREFFREWVRPGVPAVFFEAPHRLKKSLSDLLEVFPSNMEVCLCHEMTKIHESVIFGTIQEVFESIKEAQVHGEWVIVARLDPFPFRGPMTKSEETPIT</sequence>
<comment type="subcellular location">
    <subcellularLocation>
        <location evidence="6">Cytoplasm</location>
    </subcellularLocation>
</comment>
<dbReference type="InterPro" id="IPR018063">
    <property type="entry name" value="SAM_MeTrfase_RsmI_CS"/>
</dbReference>
<dbReference type="EC" id="2.1.1.198" evidence="6"/>
<dbReference type="FunFam" id="3.30.950.10:FF:000002">
    <property type="entry name" value="Ribosomal RNA small subunit methyltransferase I"/>
    <property type="match status" value="1"/>
</dbReference>
<evidence type="ECO:0000259" key="7">
    <source>
        <dbReference type="Pfam" id="PF00590"/>
    </source>
</evidence>
<evidence type="ECO:0000256" key="4">
    <source>
        <dbReference type="ARBA" id="ARBA00022679"/>
    </source>
</evidence>
<dbReference type="InterPro" id="IPR014777">
    <property type="entry name" value="4pyrrole_Mease_sub1"/>
</dbReference>
<comment type="function">
    <text evidence="6">Catalyzes the 2'-O-methylation of the ribose of cytidine 1402 (C1402) in 16S rRNA.</text>
</comment>
<dbReference type="EMBL" id="CP062796">
    <property type="protein sequence ID" value="QUL97815.1"/>
    <property type="molecule type" value="Genomic_DNA"/>
</dbReference>
<organism evidence="8">
    <name type="scientific">Candidatus Fermentithermobacillus carboniphilus</name>
    <dbReference type="NCBI Taxonomy" id="3085328"/>
    <lineage>
        <taxon>Bacteria</taxon>
        <taxon>Bacillati</taxon>
        <taxon>Bacillota</taxon>
        <taxon>Candidatus Fermentithermobacillia</taxon>
        <taxon>Candidatus Fermentithermobacillales</taxon>
        <taxon>Candidatus Fermentithermobacillaceae</taxon>
        <taxon>Candidatus Fermentithermobacillus</taxon>
    </lineage>
</organism>
<evidence type="ECO:0000256" key="5">
    <source>
        <dbReference type="ARBA" id="ARBA00022691"/>
    </source>
</evidence>
<dbReference type="CDD" id="cd11648">
    <property type="entry name" value="RsmI"/>
    <property type="match status" value="1"/>
</dbReference>
<reference evidence="8" key="1">
    <citation type="submission" date="2020-10" db="EMBL/GenBank/DDBJ databases">
        <authorList>
            <person name="Kadnikov V."/>
            <person name="Beletsky A.V."/>
            <person name="Mardanov A.V."/>
            <person name="Karnachuk O.V."/>
            <person name="Ravin N.V."/>
        </authorList>
    </citation>
    <scope>NUCLEOTIDE SEQUENCE</scope>
    <source>
        <strain evidence="8">Bu02</strain>
    </source>
</reference>
<protein>
    <recommendedName>
        <fullName evidence="6">Ribosomal RNA small subunit methyltransferase I</fullName>
        <ecNumber evidence="6">2.1.1.198</ecNumber>
    </recommendedName>
    <alternativeName>
        <fullName evidence="6">16S rRNA 2'-O-ribose C1402 methyltransferase</fullName>
    </alternativeName>
    <alternativeName>
        <fullName evidence="6">rRNA (cytidine-2'-O-)-methyltransferase RsmI</fullName>
    </alternativeName>
</protein>
<proteinExistence type="inferred from homology"/>
<comment type="catalytic activity">
    <reaction evidence="6">
        <text>cytidine(1402) in 16S rRNA + S-adenosyl-L-methionine = 2'-O-methylcytidine(1402) in 16S rRNA + S-adenosyl-L-homocysteine + H(+)</text>
        <dbReference type="Rhea" id="RHEA:42924"/>
        <dbReference type="Rhea" id="RHEA-COMP:10285"/>
        <dbReference type="Rhea" id="RHEA-COMP:10286"/>
        <dbReference type="ChEBI" id="CHEBI:15378"/>
        <dbReference type="ChEBI" id="CHEBI:57856"/>
        <dbReference type="ChEBI" id="CHEBI:59789"/>
        <dbReference type="ChEBI" id="CHEBI:74495"/>
        <dbReference type="ChEBI" id="CHEBI:82748"/>
        <dbReference type="EC" id="2.1.1.198"/>
    </reaction>
</comment>
<keyword evidence="4 6" id="KW-0808">Transferase</keyword>
<keyword evidence="5 6" id="KW-0949">S-adenosyl-L-methionine</keyword>
<dbReference type="PANTHER" id="PTHR46111">
    <property type="entry name" value="RIBOSOMAL RNA SMALL SUBUNIT METHYLTRANSFERASE I"/>
    <property type="match status" value="1"/>
</dbReference>
<dbReference type="HAMAP" id="MF_01877">
    <property type="entry name" value="16SrRNA_methyltr_I"/>
    <property type="match status" value="1"/>
</dbReference>
<name>A0AAT9LD44_9FIRM</name>
<keyword evidence="3 6" id="KW-0489">Methyltransferase</keyword>
<dbReference type="InterPro" id="IPR035996">
    <property type="entry name" value="4pyrrol_Methylase_sf"/>
</dbReference>
<keyword evidence="2 6" id="KW-0698">rRNA processing</keyword>
<reference evidence="8" key="2">
    <citation type="journal article" date="2023" name="Biology">
        <title>Prokaryotic Life Associated with Coal-Fire Gas Vents Revealed by Metagenomics.</title>
        <authorList>
            <person name="Kadnikov V.V."/>
            <person name="Mardanov A.V."/>
            <person name="Beletsky A.V."/>
            <person name="Karnachuk O.V."/>
            <person name="Ravin N.V."/>
        </authorList>
    </citation>
    <scope>NUCLEOTIDE SEQUENCE</scope>
    <source>
        <strain evidence="8">Bu02</strain>
    </source>
</reference>
<evidence type="ECO:0000256" key="2">
    <source>
        <dbReference type="ARBA" id="ARBA00022552"/>
    </source>
</evidence>
<dbReference type="InterPro" id="IPR000878">
    <property type="entry name" value="4pyrrol_Mease"/>
</dbReference>
<dbReference type="FunFam" id="3.40.1010.10:FF:000007">
    <property type="entry name" value="Ribosomal RNA small subunit methyltransferase I"/>
    <property type="match status" value="1"/>
</dbReference>
<evidence type="ECO:0000256" key="1">
    <source>
        <dbReference type="ARBA" id="ARBA00022490"/>
    </source>
</evidence>
<dbReference type="AlphaFoldDB" id="A0AAT9LD44"/>
<dbReference type="Pfam" id="PF00590">
    <property type="entry name" value="TP_methylase"/>
    <property type="match status" value="1"/>
</dbReference>
<dbReference type="GO" id="GO:0005737">
    <property type="term" value="C:cytoplasm"/>
    <property type="evidence" value="ECO:0007669"/>
    <property type="project" value="UniProtKB-SubCell"/>
</dbReference>